<accession>A0A8X6FGG8</accession>
<sequence>MKSGYSIDDISNYYASLHYDLIQPELDKYAKFHVARDHYSTSHPQRGPTLAFPIFYPDFSFVRQNHSSAFLCIFRLSTTQEEAVIITFR</sequence>
<organism evidence="1 2">
    <name type="scientific">Trichonephila clavata</name>
    <name type="common">Joro spider</name>
    <name type="synonym">Nephila clavata</name>
    <dbReference type="NCBI Taxonomy" id="2740835"/>
    <lineage>
        <taxon>Eukaryota</taxon>
        <taxon>Metazoa</taxon>
        <taxon>Ecdysozoa</taxon>
        <taxon>Arthropoda</taxon>
        <taxon>Chelicerata</taxon>
        <taxon>Arachnida</taxon>
        <taxon>Araneae</taxon>
        <taxon>Araneomorphae</taxon>
        <taxon>Entelegynae</taxon>
        <taxon>Araneoidea</taxon>
        <taxon>Nephilidae</taxon>
        <taxon>Trichonephila</taxon>
    </lineage>
</organism>
<gene>
    <name evidence="1" type="ORF">TNCT_344301</name>
</gene>
<evidence type="ECO:0000313" key="1">
    <source>
        <dbReference type="EMBL" id="GFQ79930.1"/>
    </source>
</evidence>
<proteinExistence type="predicted"/>
<reference evidence="1" key="1">
    <citation type="submission" date="2020-07" db="EMBL/GenBank/DDBJ databases">
        <title>Multicomponent nature underlies the extraordinary mechanical properties of spider dragline silk.</title>
        <authorList>
            <person name="Kono N."/>
            <person name="Nakamura H."/>
            <person name="Mori M."/>
            <person name="Yoshida Y."/>
            <person name="Ohtoshi R."/>
            <person name="Malay A.D."/>
            <person name="Moran D.A.P."/>
            <person name="Tomita M."/>
            <person name="Numata K."/>
            <person name="Arakawa K."/>
        </authorList>
    </citation>
    <scope>NUCLEOTIDE SEQUENCE</scope>
</reference>
<protein>
    <submittedName>
        <fullName evidence="1">Uncharacterized protein</fullName>
    </submittedName>
</protein>
<name>A0A8X6FGG8_TRICU</name>
<dbReference type="Proteomes" id="UP000887116">
    <property type="component" value="Unassembled WGS sequence"/>
</dbReference>
<dbReference type="AlphaFoldDB" id="A0A8X6FGG8"/>
<keyword evidence="2" id="KW-1185">Reference proteome</keyword>
<dbReference type="EMBL" id="BMAO01032132">
    <property type="protein sequence ID" value="GFQ79930.1"/>
    <property type="molecule type" value="Genomic_DNA"/>
</dbReference>
<comment type="caution">
    <text evidence="1">The sequence shown here is derived from an EMBL/GenBank/DDBJ whole genome shotgun (WGS) entry which is preliminary data.</text>
</comment>
<evidence type="ECO:0000313" key="2">
    <source>
        <dbReference type="Proteomes" id="UP000887116"/>
    </source>
</evidence>